<proteinExistence type="predicted"/>
<feature type="transmembrane region" description="Helical" evidence="6">
    <location>
        <begin position="168"/>
        <end position="186"/>
    </location>
</feature>
<feature type="transmembrane region" description="Helical" evidence="6">
    <location>
        <begin position="303"/>
        <end position="320"/>
    </location>
</feature>
<dbReference type="PIRSF" id="PIRSF006060">
    <property type="entry name" value="AA_transporter"/>
    <property type="match status" value="1"/>
</dbReference>
<evidence type="ECO:0000313" key="8">
    <source>
        <dbReference type="Proteomes" id="UP000199493"/>
    </source>
</evidence>
<reference evidence="7 8" key="1">
    <citation type="submission" date="2016-10" db="EMBL/GenBank/DDBJ databases">
        <authorList>
            <person name="de Groot N.N."/>
        </authorList>
    </citation>
    <scope>NUCLEOTIDE SEQUENCE [LARGE SCALE GENOMIC DNA]</scope>
    <source>
        <strain evidence="7 8">558</strain>
    </source>
</reference>
<keyword evidence="4 6" id="KW-1133">Transmembrane helix</keyword>
<accession>A0A1H8NN80</accession>
<keyword evidence="5 6" id="KW-0472">Membrane</keyword>
<gene>
    <name evidence="7" type="ORF">SAMN04490369_10687</name>
</gene>
<evidence type="ECO:0000256" key="3">
    <source>
        <dbReference type="ARBA" id="ARBA00022692"/>
    </source>
</evidence>
<evidence type="ECO:0000256" key="2">
    <source>
        <dbReference type="ARBA" id="ARBA00022475"/>
    </source>
</evidence>
<feature type="transmembrane region" description="Helical" evidence="6">
    <location>
        <begin position="103"/>
        <end position="121"/>
    </location>
</feature>
<sequence>MIGAGIFALTGQMAEMTGVLFPLAFLSAALIVSFSAYSYVKMSNAYPSAGGIGMYLSKAYGPTLTTAFHALLMYFSMVIAQSFLARTFGSYTLELFDFGDRSLLVPLLGVALLISAFLLNLSANKLIQGVASVLGFIKIGGIILFGVVGVIIADSVGMETSASTPEGSLSGFLGATALGILAFKGFTTITNSGSEIKDPHRNVGRAIMISIALCVVIYALVGFAVASNLSLSEIIETKDYSLAAAARPALGEAAVWFTVILAMLATAGGIIASIFAVSRMLAMLTEMELVPHRHFHMPGSIQKHTLVYTVVLGLVLTAFFDLSRIAALGITFYLIMDIAVHWGVLRHLRKEVGANPIVLVIAILLDAVVLAGFLWVKATTDPLVLIVATIVMAAILIAEGLFLSRNGASSSNDNTHSH</sequence>
<keyword evidence="3 6" id="KW-0812">Transmembrane</keyword>
<feature type="transmembrane region" description="Helical" evidence="6">
    <location>
        <begin position="326"/>
        <end position="345"/>
    </location>
</feature>
<comment type="subcellular location">
    <subcellularLocation>
        <location evidence="1">Cell membrane</location>
        <topology evidence="1">Multi-pass membrane protein</topology>
    </subcellularLocation>
</comment>
<organism evidence="7 8">
    <name type="scientific">Vreelandella aquamarina</name>
    <dbReference type="NCBI Taxonomy" id="77097"/>
    <lineage>
        <taxon>Bacteria</taxon>
        <taxon>Pseudomonadati</taxon>
        <taxon>Pseudomonadota</taxon>
        <taxon>Gammaproteobacteria</taxon>
        <taxon>Oceanospirillales</taxon>
        <taxon>Halomonadaceae</taxon>
        <taxon>Vreelandella</taxon>
    </lineage>
</organism>
<evidence type="ECO:0000256" key="1">
    <source>
        <dbReference type="ARBA" id="ARBA00004651"/>
    </source>
</evidence>
<dbReference type="PANTHER" id="PTHR42770:SF11">
    <property type="entry name" value="INNER MEMBRANE TRANSPORT PROTEIN YBAT"/>
    <property type="match status" value="1"/>
</dbReference>
<feature type="transmembrane region" description="Helical" evidence="6">
    <location>
        <begin position="19"/>
        <end position="40"/>
    </location>
</feature>
<dbReference type="InterPro" id="IPR050367">
    <property type="entry name" value="APC_superfamily"/>
</dbReference>
<feature type="transmembrane region" description="Helical" evidence="6">
    <location>
        <begin position="60"/>
        <end position="83"/>
    </location>
</feature>
<evidence type="ECO:0000256" key="5">
    <source>
        <dbReference type="ARBA" id="ARBA00023136"/>
    </source>
</evidence>
<feature type="transmembrane region" description="Helical" evidence="6">
    <location>
        <begin position="206"/>
        <end position="226"/>
    </location>
</feature>
<evidence type="ECO:0000256" key="6">
    <source>
        <dbReference type="SAM" id="Phobius"/>
    </source>
</evidence>
<protein>
    <submittedName>
        <fullName evidence="7">Amino acid transporter</fullName>
    </submittedName>
</protein>
<dbReference type="AlphaFoldDB" id="A0A1H8NN80"/>
<feature type="transmembrane region" description="Helical" evidence="6">
    <location>
        <begin position="133"/>
        <end position="153"/>
    </location>
</feature>
<dbReference type="Proteomes" id="UP000199493">
    <property type="component" value="Unassembled WGS sequence"/>
</dbReference>
<name>A0A1H8NN80_9GAMM</name>
<dbReference type="GO" id="GO:0005886">
    <property type="term" value="C:plasma membrane"/>
    <property type="evidence" value="ECO:0007669"/>
    <property type="project" value="UniProtKB-SubCell"/>
</dbReference>
<dbReference type="STRING" id="77097.SAMN04490369_10687"/>
<keyword evidence="2" id="KW-1003">Cell membrane</keyword>
<dbReference type="Gene3D" id="1.20.1740.10">
    <property type="entry name" value="Amino acid/polyamine transporter I"/>
    <property type="match status" value="1"/>
</dbReference>
<dbReference type="InterPro" id="IPR002293">
    <property type="entry name" value="AA/rel_permease1"/>
</dbReference>
<evidence type="ECO:0000313" key="7">
    <source>
        <dbReference type="EMBL" id="SEO30838.1"/>
    </source>
</evidence>
<feature type="transmembrane region" description="Helical" evidence="6">
    <location>
        <begin position="357"/>
        <end position="376"/>
    </location>
</feature>
<evidence type="ECO:0000256" key="4">
    <source>
        <dbReference type="ARBA" id="ARBA00022989"/>
    </source>
</evidence>
<feature type="transmembrane region" description="Helical" evidence="6">
    <location>
        <begin position="382"/>
        <end position="403"/>
    </location>
</feature>
<feature type="transmembrane region" description="Helical" evidence="6">
    <location>
        <begin position="254"/>
        <end position="282"/>
    </location>
</feature>
<dbReference type="GO" id="GO:0022857">
    <property type="term" value="F:transmembrane transporter activity"/>
    <property type="evidence" value="ECO:0007669"/>
    <property type="project" value="InterPro"/>
</dbReference>
<dbReference type="PANTHER" id="PTHR42770">
    <property type="entry name" value="AMINO ACID TRANSPORTER-RELATED"/>
    <property type="match status" value="1"/>
</dbReference>
<dbReference type="Pfam" id="PF13520">
    <property type="entry name" value="AA_permease_2"/>
    <property type="match status" value="1"/>
</dbReference>
<dbReference type="EMBL" id="FODB01000068">
    <property type="protein sequence ID" value="SEO30838.1"/>
    <property type="molecule type" value="Genomic_DNA"/>
</dbReference>